<dbReference type="PANTHER" id="PTHR15397:SF3">
    <property type="entry name" value="DNA DAMAGE INDUCIBLE 1 HOMOLOG 2"/>
    <property type="match status" value="1"/>
</dbReference>
<dbReference type="SUPFAM" id="SSF54236">
    <property type="entry name" value="Ubiquitin-like"/>
    <property type="match status" value="1"/>
</dbReference>
<dbReference type="PANTHER" id="PTHR15397">
    <property type="entry name" value="SODIUM-GLUCOSE COTRANSPORTER REGULATORY PROTEIN -RELATED"/>
    <property type="match status" value="1"/>
</dbReference>
<comment type="similarity">
    <text evidence="1">Belongs to the DDI1 family.</text>
</comment>
<accession>A0AAW1DMJ1</accession>
<keyword evidence="4" id="KW-0378">Hydrolase</keyword>
<dbReference type="GO" id="GO:0006508">
    <property type="term" value="P:proteolysis"/>
    <property type="evidence" value="ECO:0007669"/>
    <property type="project" value="UniProtKB-KW"/>
</dbReference>
<evidence type="ECO:0000313" key="7">
    <source>
        <dbReference type="Proteomes" id="UP001461498"/>
    </source>
</evidence>
<gene>
    <name evidence="6" type="ORF">O3M35_000168</name>
</gene>
<keyword evidence="2" id="KW-0645">Protease</keyword>
<protein>
    <recommendedName>
        <fullName evidence="5">Ubiquitin-like domain-containing protein</fullName>
    </recommendedName>
</protein>
<evidence type="ECO:0000313" key="6">
    <source>
        <dbReference type="EMBL" id="KAK9511529.1"/>
    </source>
</evidence>
<feature type="domain" description="Ubiquitin-like" evidence="5">
    <location>
        <begin position="1"/>
        <end position="71"/>
    </location>
</feature>
<dbReference type="Gene3D" id="2.40.70.10">
    <property type="entry name" value="Acid Proteases"/>
    <property type="match status" value="1"/>
</dbReference>
<name>A0AAW1DMJ1_9HEMI</name>
<organism evidence="6 7">
    <name type="scientific">Rhynocoris fuscipes</name>
    <dbReference type="NCBI Taxonomy" id="488301"/>
    <lineage>
        <taxon>Eukaryota</taxon>
        <taxon>Metazoa</taxon>
        <taxon>Ecdysozoa</taxon>
        <taxon>Arthropoda</taxon>
        <taxon>Hexapoda</taxon>
        <taxon>Insecta</taxon>
        <taxon>Pterygota</taxon>
        <taxon>Neoptera</taxon>
        <taxon>Paraneoptera</taxon>
        <taxon>Hemiptera</taxon>
        <taxon>Heteroptera</taxon>
        <taxon>Panheteroptera</taxon>
        <taxon>Cimicomorpha</taxon>
        <taxon>Reduviidae</taxon>
        <taxon>Harpactorinae</taxon>
        <taxon>Harpactorini</taxon>
        <taxon>Rhynocoris</taxon>
    </lineage>
</organism>
<comment type="caution">
    <text evidence="6">The sequence shown here is derived from an EMBL/GenBank/DDBJ whole genome shotgun (WGS) entry which is preliminary data.</text>
</comment>
<dbReference type="EMBL" id="JAPXFL010000001">
    <property type="protein sequence ID" value="KAK9511529.1"/>
    <property type="molecule type" value="Genomic_DNA"/>
</dbReference>
<keyword evidence="3" id="KW-0064">Aspartyl protease</keyword>
<keyword evidence="7" id="KW-1185">Reference proteome</keyword>
<dbReference type="SUPFAM" id="SSF50630">
    <property type="entry name" value="Acid proteases"/>
    <property type="match status" value="1"/>
</dbReference>
<dbReference type="PROSITE" id="PS50053">
    <property type="entry name" value="UBIQUITIN_2"/>
    <property type="match status" value="1"/>
</dbReference>
<evidence type="ECO:0000256" key="2">
    <source>
        <dbReference type="ARBA" id="ARBA00022670"/>
    </source>
</evidence>
<dbReference type="InterPro" id="IPR021109">
    <property type="entry name" value="Peptidase_aspartic_dom_sf"/>
</dbReference>
<dbReference type="InterPro" id="IPR029071">
    <property type="entry name" value="Ubiquitin-like_domsf"/>
</dbReference>
<dbReference type="Pfam" id="PF00240">
    <property type="entry name" value="ubiquitin"/>
    <property type="match status" value="1"/>
</dbReference>
<dbReference type="Gene3D" id="3.10.20.90">
    <property type="entry name" value="Phosphatidylinositol 3-kinase Catalytic Subunit, Chain A, domain 1"/>
    <property type="match status" value="1"/>
</dbReference>
<sequence length="359" mass="41059">MKLNLISSNGRTASVDIDECLTVSELKKLCRIELQMPKDTYKLYCNGINLNQDRMFLKKYGVKDGDILLVISDIDENNEILKAAEVWANLAKDGANLSILDNMDENHLRFLLLSNVELMSQLRKTCAELFDAIIRRRVSVDNLKMLIRQFIKDENESSETSERSSEIRRFNEEQQRKMDENLRRKNIKRNLKNAIENIPDTFTSHSMLFLNCQLNDHPVFGFVDTGAQATLLSEDCARRVDLFKLVDPNWGGKAKGIGVQKFIGRIHMAILKIGESELPISLCVLPYQAMDILIGLDVLKMYRCTIDLAKGSLHIGQTNTTTYFLPEDQLPYRLRSTQTRCLQCLRSLRKGKCICGTSR</sequence>
<dbReference type="InterPro" id="IPR019103">
    <property type="entry name" value="Peptidase_aspartic_DDI1-type"/>
</dbReference>
<evidence type="ECO:0000256" key="4">
    <source>
        <dbReference type="ARBA" id="ARBA00022801"/>
    </source>
</evidence>
<dbReference type="Proteomes" id="UP001461498">
    <property type="component" value="Unassembled WGS sequence"/>
</dbReference>
<proteinExistence type="inferred from homology"/>
<reference evidence="6 7" key="1">
    <citation type="submission" date="2022-12" db="EMBL/GenBank/DDBJ databases">
        <title>Chromosome-level genome assembly of true bugs.</title>
        <authorList>
            <person name="Ma L."/>
            <person name="Li H."/>
        </authorList>
    </citation>
    <scope>NUCLEOTIDE SEQUENCE [LARGE SCALE GENOMIC DNA]</scope>
    <source>
        <strain evidence="6">Lab_2022b</strain>
    </source>
</reference>
<dbReference type="GO" id="GO:0004190">
    <property type="term" value="F:aspartic-type endopeptidase activity"/>
    <property type="evidence" value="ECO:0007669"/>
    <property type="project" value="UniProtKB-KW"/>
</dbReference>
<dbReference type="SMART" id="SM00213">
    <property type="entry name" value="UBQ"/>
    <property type="match status" value="1"/>
</dbReference>
<evidence type="ECO:0000256" key="1">
    <source>
        <dbReference type="ARBA" id="ARBA00009136"/>
    </source>
</evidence>
<evidence type="ECO:0000259" key="5">
    <source>
        <dbReference type="PROSITE" id="PS50053"/>
    </source>
</evidence>
<dbReference type="AlphaFoldDB" id="A0AAW1DMJ1"/>
<dbReference type="InterPro" id="IPR000626">
    <property type="entry name" value="Ubiquitin-like_dom"/>
</dbReference>
<evidence type="ECO:0000256" key="3">
    <source>
        <dbReference type="ARBA" id="ARBA00022750"/>
    </source>
</evidence>
<dbReference type="Pfam" id="PF09668">
    <property type="entry name" value="Asp_protease"/>
    <property type="match status" value="1"/>
</dbReference>